<protein>
    <submittedName>
        <fullName evidence="2">DUF4233 domain-containing protein</fullName>
    </submittedName>
</protein>
<keyword evidence="1" id="KW-0472">Membrane</keyword>
<name>A0ABV5KDM8_9ACTN</name>
<dbReference type="InterPro" id="IPR025327">
    <property type="entry name" value="DUF4233"/>
</dbReference>
<keyword evidence="3" id="KW-1185">Reference proteome</keyword>
<feature type="transmembrane region" description="Helical" evidence="1">
    <location>
        <begin position="12"/>
        <end position="34"/>
    </location>
</feature>
<dbReference type="EMBL" id="JBHMDG010000016">
    <property type="protein sequence ID" value="MFB9314218.1"/>
    <property type="molecule type" value="Genomic_DNA"/>
</dbReference>
<proteinExistence type="predicted"/>
<keyword evidence="1" id="KW-0812">Transmembrane</keyword>
<feature type="transmembrane region" description="Helical" evidence="1">
    <location>
        <begin position="70"/>
        <end position="97"/>
    </location>
</feature>
<dbReference type="Proteomes" id="UP001589750">
    <property type="component" value="Unassembled WGS sequence"/>
</dbReference>
<gene>
    <name evidence="2" type="ORF">ACFFRI_14280</name>
</gene>
<keyword evidence="1" id="KW-1133">Transmembrane helix</keyword>
<reference evidence="2 3" key="1">
    <citation type="submission" date="2024-09" db="EMBL/GenBank/DDBJ databases">
        <authorList>
            <person name="Sun Q."/>
            <person name="Mori K."/>
        </authorList>
    </citation>
    <scope>NUCLEOTIDE SEQUENCE [LARGE SCALE GENOMIC DNA]</scope>
    <source>
        <strain evidence="2 3">JCM 9626</strain>
    </source>
</reference>
<dbReference type="RefSeq" id="WP_246084175.1">
    <property type="nucleotide sequence ID" value="NZ_JBHMDG010000016.1"/>
</dbReference>
<evidence type="ECO:0000256" key="1">
    <source>
        <dbReference type="SAM" id="Phobius"/>
    </source>
</evidence>
<accession>A0ABV5KDM8</accession>
<organism evidence="2 3">
    <name type="scientific">Nocardioides plantarum</name>
    <dbReference type="NCBI Taxonomy" id="29299"/>
    <lineage>
        <taxon>Bacteria</taxon>
        <taxon>Bacillati</taxon>
        <taxon>Actinomycetota</taxon>
        <taxon>Actinomycetes</taxon>
        <taxon>Propionibacteriales</taxon>
        <taxon>Nocardioidaceae</taxon>
        <taxon>Nocardioides</taxon>
    </lineage>
</organism>
<evidence type="ECO:0000313" key="3">
    <source>
        <dbReference type="Proteomes" id="UP001589750"/>
    </source>
</evidence>
<sequence length="127" mass="13326">MSDRDRSPRRAMCAAVLSFEAVVVALTAPVAIAISDVSPAVALVVGLGLAVACVLAAGMLRTERGYQLGWLVQVAAIALGFLVTTMFFLGAMFALLWGTADYLGRKIERERAEAYARFDAEGGGSVG</sequence>
<feature type="transmembrane region" description="Helical" evidence="1">
    <location>
        <begin position="40"/>
        <end position="58"/>
    </location>
</feature>
<dbReference type="Pfam" id="PF14017">
    <property type="entry name" value="DUF4233"/>
    <property type="match status" value="1"/>
</dbReference>
<comment type="caution">
    <text evidence="2">The sequence shown here is derived from an EMBL/GenBank/DDBJ whole genome shotgun (WGS) entry which is preliminary data.</text>
</comment>
<evidence type="ECO:0000313" key="2">
    <source>
        <dbReference type="EMBL" id="MFB9314218.1"/>
    </source>
</evidence>